<gene>
    <name evidence="11" type="ORF">CASFOL_042702</name>
</gene>
<keyword evidence="3 8" id="KW-0349">Heme</keyword>
<name>A0ABD3B830_9LAMI</name>
<keyword evidence="7 9" id="KW-0503">Monooxygenase</keyword>
<keyword evidence="4 8" id="KW-0479">Metal-binding</keyword>
<evidence type="ECO:0000256" key="1">
    <source>
        <dbReference type="ARBA" id="ARBA00004167"/>
    </source>
</evidence>
<dbReference type="InterPro" id="IPR002401">
    <property type="entry name" value="Cyt_P450_E_grp-I"/>
</dbReference>
<dbReference type="EMBL" id="JAVIJP010000129">
    <property type="protein sequence ID" value="KAL3613439.1"/>
    <property type="molecule type" value="Genomic_DNA"/>
</dbReference>
<accession>A0ABD3B830</accession>
<protein>
    <recommendedName>
        <fullName evidence="13">Cytochrome P450</fullName>
    </recommendedName>
</protein>
<dbReference type="GO" id="GO:0046872">
    <property type="term" value="F:metal ion binding"/>
    <property type="evidence" value="ECO:0007669"/>
    <property type="project" value="UniProtKB-KW"/>
</dbReference>
<sequence length="508" mass="57812">MDNLSYYLLLLILPVVFFFFFIITLKKQSSSKLNSPPSPPSLPLIGHLHLIKNALHLSLSSLSSQYGPVFSLRLGCKSFVVISSPSAVEECFTTNDVVFSNRPRSMGGDRLTYNYSAYVWSPYGHYWRTLRKLSVIELFSSHSLARSAETREEETRKIIRVLSKNRAQKVDLNYLASVYTVNHMMRGVAGKSCVDEDEMVCETGRGKLEQVRGLFSVSLSQGMCDFFPVLRWIGYKGMEKELISLHNKRDEFSESLIKEVKLKNDDDKTKKSNLIETLLSLQESEPEFYTNDVIKSMILILFIAGTETTAVTIEWAMSLLIAHPDELLKLRREIDDNIGHDHLLNDSDLTKLPYLRSVVNETLRLYPPVPLLLPRSASENCTIEGYNIPKGTILLVNAWAMLRNPKLWDEPDKFNPGRFMGMETEREYKFVPFGMGRRACPGSTMGLRTVSLALGAFVQCFEWEQVVENEVMEDKYKHLMLKKVKPLEAVCVPRHEAAGIITALMKQT</sequence>
<dbReference type="GO" id="GO:0016020">
    <property type="term" value="C:membrane"/>
    <property type="evidence" value="ECO:0007669"/>
    <property type="project" value="UniProtKB-SubCell"/>
</dbReference>
<keyword evidence="12" id="KW-1185">Reference proteome</keyword>
<evidence type="ECO:0008006" key="13">
    <source>
        <dbReference type="Google" id="ProtNLM"/>
    </source>
</evidence>
<dbReference type="GO" id="GO:0004497">
    <property type="term" value="F:monooxygenase activity"/>
    <property type="evidence" value="ECO:0007669"/>
    <property type="project" value="UniProtKB-KW"/>
</dbReference>
<feature type="transmembrane region" description="Helical" evidence="10">
    <location>
        <begin position="6"/>
        <end position="25"/>
    </location>
</feature>
<evidence type="ECO:0000256" key="10">
    <source>
        <dbReference type="SAM" id="Phobius"/>
    </source>
</evidence>
<keyword evidence="6 8" id="KW-0408">Iron</keyword>
<comment type="subcellular location">
    <subcellularLocation>
        <location evidence="1">Membrane</location>
        <topology evidence="1">Single-pass membrane protein</topology>
    </subcellularLocation>
</comment>
<comment type="cofactor">
    <cofactor evidence="8">
        <name>heme</name>
        <dbReference type="ChEBI" id="CHEBI:30413"/>
    </cofactor>
</comment>
<dbReference type="PRINTS" id="PR00385">
    <property type="entry name" value="P450"/>
</dbReference>
<evidence type="ECO:0000313" key="12">
    <source>
        <dbReference type="Proteomes" id="UP001632038"/>
    </source>
</evidence>
<keyword evidence="10" id="KW-0812">Transmembrane</keyword>
<comment type="caution">
    <text evidence="11">The sequence shown here is derived from an EMBL/GenBank/DDBJ whole genome shotgun (WGS) entry which is preliminary data.</text>
</comment>
<evidence type="ECO:0000256" key="8">
    <source>
        <dbReference type="PIRSR" id="PIRSR602401-1"/>
    </source>
</evidence>
<reference evidence="12" key="1">
    <citation type="journal article" date="2024" name="IScience">
        <title>Strigolactones Initiate the Formation of Haustorium-like Structures in Castilleja.</title>
        <authorList>
            <person name="Buerger M."/>
            <person name="Peterson D."/>
            <person name="Chory J."/>
        </authorList>
    </citation>
    <scope>NUCLEOTIDE SEQUENCE [LARGE SCALE GENOMIC DNA]</scope>
</reference>
<dbReference type="SUPFAM" id="SSF48264">
    <property type="entry name" value="Cytochrome P450"/>
    <property type="match status" value="1"/>
</dbReference>
<keyword evidence="5 9" id="KW-0560">Oxidoreductase</keyword>
<dbReference type="Gene3D" id="1.10.630.10">
    <property type="entry name" value="Cytochrome P450"/>
    <property type="match status" value="1"/>
</dbReference>
<keyword evidence="10" id="KW-1133">Transmembrane helix</keyword>
<evidence type="ECO:0000313" key="11">
    <source>
        <dbReference type="EMBL" id="KAL3613439.1"/>
    </source>
</evidence>
<dbReference type="InterPro" id="IPR001128">
    <property type="entry name" value="Cyt_P450"/>
</dbReference>
<dbReference type="Proteomes" id="UP001632038">
    <property type="component" value="Unassembled WGS sequence"/>
</dbReference>
<evidence type="ECO:0000256" key="7">
    <source>
        <dbReference type="ARBA" id="ARBA00023033"/>
    </source>
</evidence>
<evidence type="ECO:0000256" key="2">
    <source>
        <dbReference type="ARBA" id="ARBA00010617"/>
    </source>
</evidence>
<dbReference type="InterPro" id="IPR017972">
    <property type="entry name" value="Cyt_P450_CS"/>
</dbReference>
<dbReference type="Pfam" id="PF00067">
    <property type="entry name" value="p450"/>
    <property type="match status" value="1"/>
</dbReference>
<organism evidence="11 12">
    <name type="scientific">Castilleja foliolosa</name>
    <dbReference type="NCBI Taxonomy" id="1961234"/>
    <lineage>
        <taxon>Eukaryota</taxon>
        <taxon>Viridiplantae</taxon>
        <taxon>Streptophyta</taxon>
        <taxon>Embryophyta</taxon>
        <taxon>Tracheophyta</taxon>
        <taxon>Spermatophyta</taxon>
        <taxon>Magnoliopsida</taxon>
        <taxon>eudicotyledons</taxon>
        <taxon>Gunneridae</taxon>
        <taxon>Pentapetalae</taxon>
        <taxon>asterids</taxon>
        <taxon>lamiids</taxon>
        <taxon>Lamiales</taxon>
        <taxon>Orobanchaceae</taxon>
        <taxon>Pedicularideae</taxon>
        <taxon>Castillejinae</taxon>
        <taxon>Castilleja</taxon>
    </lineage>
</organism>
<dbReference type="PANTHER" id="PTHR47947">
    <property type="entry name" value="CYTOCHROME P450 82C3-RELATED"/>
    <property type="match status" value="1"/>
</dbReference>
<comment type="similarity">
    <text evidence="2 9">Belongs to the cytochrome P450 family.</text>
</comment>
<dbReference type="PROSITE" id="PS00086">
    <property type="entry name" value="CYTOCHROME_P450"/>
    <property type="match status" value="1"/>
</dbReference>
<dbReference type="PRINTS" id="PR00463">
    <property type="entry name" value="EP450I"/>
</dbReference>
<dbReference type="AlphaFoldDB" id="A0ABD3B830"/>
<evidence type="ECO:0000256" key="4">
    <source>
        <dbReference type="ARBA" id="ARBA00022723"/>
    </source>
</evidence>
<dbReference type="InterPro" id="IPR050651">
    <property type="entry name" value="Plant_Cytochrome_P450_Monoox"/>
</dbReference>
<evidence type="ECO:0000256" key="6">
    <source>
        <dbReference type="ARBA" id="ARBA00023004"/>
    </source>
</evidence>
<proteinExistence type="inferred from homology"/>
<dbReference type="FunFam" id="1.10.630.10:FF:000081">
    <property type="entry name" value="Cytochrome P450 CYP81N5"/>
    <property type="match status" value="1"/>
</dbReference>
<evidence type="ECO:0000256" key="5">
    <source>
        <dbReference type="ARBA" id="ARBA00023002"/>
    </source>
</evidence>
<evidence type="ECO:0000256" key="3">
    <source>
        <dbReference type="ARBA" id="ARBA00022617"/>
    </source>
</evidence>
<keyword evidence="10" id="KW-0472">Membrane</keyword>
<dbReference type="PANTHER" id="PTHR47947:SF13">
    <property type="entry name" value="CYTOCHROME P450, FAMILY 81, SUBFAMILY K, POLYPEPTIDE 1-RELATED"/>
    <property type="match status" value="1"/>
</dbReference>
<dbReference type="InterPro" id="IPR036396">
    <property type="entry name" value="Cyt_P450_sf"/>
</dbReference>
<feature type="binding site" description="axial binding residue" evidence="8">
    <location>
        <position position="440"/>
    </location>
    <ligand>
        <name>heme</name>
        <dbReference type="ChEBI" id="CHEBI:30413"/>
    </ligand>
    <ligandPart>
        <name>Fe</name>
        <dbReference type="ChEBI" id="CHEBI:18248"/>
    </ligandPart>
</feature>
<evidence type="ECO:0000256" key="9">
    <source>
        <dbReference type="RuleBase" id="RU000461"/>
    </source>
</evidence>